<keyword evidence="3" id="KW-1185">Reference proteome</keyword>
<sequence>MKQLIAGGIGVLSGVILFGFTLVAAAIYALELSSIGYYTQWGLYGSALLAIGIVPLVISAGLFTAGLVLLFKGADKDWKAKYVLAGDAPNEPTQNKENL</sequence>
<evidence type="ECO:0000313" key="3">
    <source>
        <dbReference type="Proteomes" id="UP001595932"/>
    </source>
</evidence>
<keyword evidence="1" id="KW-0472">Membrane</keyword>
<dbReference type="EMBL" id="JBHSGL010000005">
    <property type="protein sequence ID" value="MFC4713475.1"/>
    <property type="molecule type" value="Genomic_DNA"/>
</dbReference>
<accession>A0ABV9MEB9</accession>
<feature type="transmembrane region" description="Helical" evidence="1">
    <location>
        <begin position="7"/>
        <end position="30"/>
    </location>
</feature>
<keyword evidence="1" id="KW-1133">Transmembrane helix</keyword>
<dbReference type="Proteomes" id="UP001595932">
    <property type="component" value="Unassembled WGS sequence"/>
</dbReference>
<keyword evidence="1" id="KW-0812">Transmembrane</keyword>
<name>A0ABV9MEB9_9BACL</name>
<proteinExistence type="predicted"/>
<organism evidence="2 3">
    <name type="scientific">Planococcus dechangensis</name>
    <dbReference type="NCBI Taxonomy" id="1176255"/>
    <lineage>
        <taxon>Bacteria</taxon>
        <taxon>Bacillati</taxon>
        <taxon>Bacillota</taxon>
        <taxon>Bacilli</taxon>
        <taxon>Bacillales</taxon>
        <taxon>Caryophanaceae</taxon>
        <taxon>Planococcus</taxon>
    </lineage>
</organism>
<comment type="caution">
    <text evidence="2">The sequence shown here is derived from an EMBL/GenBank/DDBJ whole genome shotgun (WGS) entry which is preliminary data.</text>
</comment>
<feature type="transmembrane region" description="Helical" evidence="1">
    <location>
        <begin position="42"/>
        <end position="71"/>
    </location>
</feature>
<evidence type="ECO:0000313" key="2">
    <source>
        <dbReference type="EMBL" id="MFC4713475.1"/>
    </source>
</evidence>
<protein>
    <submittedName>
        <fullName evidence="2">Uncharacterized protein</fullName>
    </submittedName>
</protein>
<gene>
    <name evidence="2" type="ORF">ACFO5U_11405</name>
</gene>
<reference evidence="3" key="1">
    <citation type="journal article" date="2019" name="Int. J. Syst. Evol. Microbiol.">
        <title>The Global Catalogue of Microorganisms (GCM) 10K type strain sequencing project: providing services to taxonomists for standard genome sequencing and annotation.</title>
        <authorList>
            <consortium name="The Broad Institute Genomics Platform"/>
            <consortium name="The Broad Institute Genome Sequencing Center for Infectious Disease"/>
            <person name="Wu L."/>
            <person name="Ma J."/>
        </authorList>
    </citation>
    <scope>NUCLEOTIDE SEQUENCE [LARGE SCALE GENOMIC DNA]</scope>
    <source>
        <strain evidence="3">CGMCC 1.12151</strain>
    </source>
</reference>
<dbReference type="RefSeq" id="WP_377279184.1">
    <property type="nucleotide sequence ID" value="NZ_JBHSGL010000005.1"/>
</dbReference>
<evidence type="ECO:0000256" key="1">
    <source>
        <dbReference type="SAM" id="Phobius"/>
    </source>
</evidence>